<evidence type="ECO:0000313" key="3">
    <source>
        <dbReference type="Proteomes" id="UP000298787"/>
    </source>
</evidence>
<dbReference type="Proteomes" id="UP000298787">
    <property type="component" value="Chromosome 14"/>
</dbReference>
<organism evidence="2 3">
    <name type="scientific">Collichthys lucidus</name>
    <name type="common">Big head croaker</name>
    <name type="synonym">Sciaena lucida</name>
    <dbReference type="NCBI Taxonomy" id="240159"/>
    <lineage>
        <taxon>Eukaryota</taxon>
        <taxon>Metazoa</taxon>
        <taxon>Chordata</taxon>
        <taxon>Craniata</taxon>
        <taxon>Vertebrata</taxon>
        <taxon>Euteleostomi</taxon>
        <taxon>Actinopterygii</taxon>
        <taxon>Neopterygii</taxon>
        <taxon>Teleostei</taxon>
        <taxon>Neoteleostei</taxon>
        <taxon>Acanthomorphata</taxon>
        <taxon>Eupercaria</taxon>
        <taxon>Sciaenidae</taxon>
        <taxon>Collichthys</taxon>
    </lineage>
</organism>
<gene>
    <name evidence="2" type="ORF">D9C73_016124</name>
</gene>
<protein>
    <submittedName>
        <fullName evidence="2">Protein transport protein</fullName>
    </submittedName>
</protein>
<evidence type="ECO:0000256" key="1">
    <source>
        <dbReference type="SAM" id="MobiDB-lite"/>
    </source>
</evidence>
<name>A0A4U5V684_COLLU</name>
<feature type="compositionally biased region" description="Polar residues" evidence="1">
    <location>
        <begin position="7"/>
        <end position="20"/>
    </location>
</feature>
<proteinExistence type="predicted"/>
<evidence type="ECO:0000313" key="2">
    <source>
        <dbReference type="EMBL" id="TKS82015.1"/>
    </source>
</evidence>
<keyword evidence="3" id="KW-1185">Reference proteome</keyword>
<accession>A0A4U5V684</accession>
<feature type="compositionally biased region" description="Gly residues" evidence="1">
    <location>
        <begin position="41"/>
        <end position="55"/>
    </location>
</feature>
<reference evidence="2 3" key="1">
    <citation type="submission" date="2019-01" db="EMBL/GenBank/DDBJ databases">
        <title>Genome Assembly of Collichthys lucidus.</title>
        <authorList>
            <person name="Cai M."/>
            <person name="Xiao S."/>
        </authorList>
    </citation>
    <scope>NUCLEOTIDE SEQUENCE [LARGE SCALE GENOMIC DNA]</scope>
    <source>
        <strain evidence="2">JT15FE1705JMU</strain>
        <tissue evidence="2">Muscle</tissue>
    </source>
</reference>
<dbReference type="AlphaFoldDB" id="A0A4U5V684"/>
<sequence length="337" mass="37623">MPGPAASATNVGASSRSPSKTVAPRAAGSTVRQRKATSSGTRGGGRTTGSAGTGGMWRFYTEDSPGLKVPSFRDESPSSFPKLINKISHSNRTLTLVGVTANDGIFMFWPGARAGDEPALHRFSLHAAHLGKDYTHSTAYRLYKQKSSDLSVRKCNRCFKLKFDWMKVFSQCSNIRQPLRHSGAYKHLGCVYRRLVNVDRPNKQRQFKVQSILATAPPHIRPLNTTAHACIMVLQPLIVITIHCHAPQAKKQTQLSQAMTETGLNPLFFPFILRTDRSVRDEERKRLKAHRWVSREYPKCASVKGGGPLERELLTDPPQYIRDQHLEEVQEQHPVST</sequence>
<dbReference type="STRING" id="240159.A0A4U5V684"/>
<dbReference type="EMBL" id="CM014091">
    <property type="protein sequence ID" value="TKS82015.1"/>
    <property type="molecule type" value="Genomic_DNA"/>
</dbReference>
<feature type="region of interest" description="Disordered" evidence="1">
    <location>
        <begin position="1"/>
        <end position="56"/>
    </location>
</feature>